<dbReference type="PANTHER" id="PTHR30419:SF8">
    <property type="entry name" value="NITROGEN ASSIMILATION TRANSCRIPTIONAL ACTIVATOR-RELATED"/>
    <property type="match status" value="1"/>
</dbReference>
<accession>A0A368XX04</accession>
<name>A0A368XX04_9BURK</name>
<dbReference type="PROSITE" id="PS50931">
    <property type="entry name" value="HTH_LYSR"/>
    <property type="match status" value="1"/>
</dbReference>
<dbReference type="InterPro" id="IPR000847">
    <property type="entry name" value="LysR_HTH_N"/>
</dbReference>
<dbReference type="GO" id="GO:0003677">
    <property type="term" value="F:DNA binding"/>
    <property type="evidence" value="ECO:0007669"/>
    <property type="project" value="UniProtKB-KW"/>
</dbReference>
<evidence type="ECO:0000313" key="8">
    <source>
        <dbReference type="Proteomes" id="UP000252884"/>
    </source>
</evidence>
<dbReference type="AlphaFoldDB" id="A0A368XX04"/>
<dbReference type="InterPro" id="IPR050950">
    <property type="entry name" value="HTH-type_LysR_regulators"/>
</dbReference>
<dbReference type="PANTHER" id="PTHR30419">
    <property type="entry name" value="HTH-TYPE TRANSCRIPTIONAL REGULATOR YBHD"/>
    <property type="match status" value="1"/>
</dbReference>
<proteinExistence type="inferred from homology"/>
<gene>
    <name evidence="7" type="ORF">DES41_104476</name>
</gene>
<dbReference type="SUPFAM" id="SSF46785">
    <property type="entry name" value="Winged helix' DNA-binding domain"/>
    <property type="match status" value="1"/>
</dbReference>
<sequence length="342" mass="36622">MAGDGEMLALHLRRLRLRHFEVLLAVARHGSLTASAPALGSTQPAVSQWLAEIEAAVGVPLFVRGRQLKPTQQLAPVLRHARRVVADSRRLEHELAAVARGADGLLRIGSMTGPSIDLLPQALLALRAEGSAPHFEVVEDIAQGLWERFARRELDLIVGRLDERAYAPGLAAQALYAEPHCVVAGLHHPLGSGKADWAQAAAWPWILPPRHTMLRRAVDASFLDQALAPPVPWLETGAPGLVQRLLQASDCLVVVSGAAGRHYAALGVLQVLPLRLKVDVGPIGMAWAADDDSPALQRMLQALRTCAHERTPPAAPRPARPRRSAPAPAAAAARRRRGSGAS</sequence>
<dbReference type="SUPFAM" id="SSF53850">
    <property type="entry name" value="Periplasmic binding protein-like II"/>
    <property type="match status" value="1"/>
</dbReference>
<protein>
    <submittedName>
        <fullName evidence="7">LysR family transcriptional regulator</fullName>
    </submittedName>
</protein>
<dbReference type="GO" id="GO:0005829">
    <property type="term" value="C:cytosol"/>
    <property type="evidence" value="ECO:0007669"/>
    <property type="project" value="TreeGrafter"/>
</dbReference>
<comment type="similarity">
    <text evidence="1">Belongs to the LysR transcriptional regulatory family.</text>
</comment>
<dbReference type="InterPro" id="IPR005119">
    <property type="entry name" value="LysR_subst-bd"/>
</dbReference>
<evidence type="ECO:0000256" key="3">
    <source>
        <dbReference type="ARBA" id="ARBA00023125"/>
    </source>
</evidence>
<dbReference type="Gene3D" id="3.40.190.290">
    <property type="match status" value="1"/>
</dbReference>
<evidence type="ECO:0000256" key="2">
    <source>
        <dbReference type="ARBA" id="ARBA00023015"/>
    </source>
</evidence>
<evidence type="ECO:0000256" key="4">
    <source>
        <dbReference type="ARBA" id="ARBA00023163"/>
    </source>
</evidence>
<keyword evidence="4" id="KW-0804">Transcription</keyword>
<organism evidence="7 8">
    <name type="scientific">Pseudorhodoferax soli</name>
    <dbReference type="NCBI Taxonomy" id="545864"/>
    <lineage>
        <taxon>Bacteria</taxon>
        <taxon>Pseudomonadati</taxon>
        <taxon>Pseudomonadota</taxon>
        <taxon>Betaproteobacteria</taxon>
        <taxon>Burkholderiales</taxon>
        <taxon>Comamonadaceae</taxon>
    </lineage>
</organism>
<evidence type="ECO:0000256" key="5">
    <source>
        <dbReference type="SAM" id="MobiDB-lite"/>
    </source>
</evidence>
<reference evidence="7 8" key="1">
    <citation type="submission" date="2018-07" db="EMBL/GenBank/DDBJ databases">
        <title>Genomic Encyclopedia of Type Strains, Phase IV (KMG-IV): sequencing the most valuable type-strain genomes for metagenomic binning, comparative biology and taxonomic classification.</title>
        <authorList>
            <person name="Goeker M."/>
        </authorList>
    </citation>
    <scope>NUCLEOTIDE SEQUENCE [LARGE SCALE GENOMIC DNA]</scope>
    <source>
        <strain evidence="7 8">DSM 21634</strain>
    </source>
</reference>
<feature type="region of interest" description="Disordered" evidence="5">
    <location>
        <begin position="306"/>
        <end position="342"/>
    </location>
</feature>
<dbReference type="Pfam" id="PF00126">
    <property type="entry name" value="HTH_1"/>
    <property type="match status" value="1"/>
</dbReference>
<feature type="compositionally biased region" description="Basic residues" evidence="5">
    <location>
        <begin position="333"/>
        <end position="342"/>
    </location>
</feature>
<keyword evidence="2" id="KW-0805">Transcription regulation</keyword>
<dbReference type="PRINTS" id="PR00039">
    <property type="entry name" value="HTHLYSR"/>
</dbReference>
<feature type="domain" description="HTH lysR-type" evidence="6">
    <location>
        <begin position="15"/>
        <end position="71"/>
    </location>
</feature>
<comment type="caution">
    <text evidence="7">The sequence shown here is derived from an EMBL/GenBank/DDBJ whole genome shotgun (WGS) entry which is preliminary data.</text>
</comment>
<dbReference type="GO" id="GO:0003700">
    <property type="term" value="F:DNA-binding transcription factor activity"/>
    <property type="evidence" value="ECO:0007669"/>
    <property type="project" value="InterPro"/>
</dbReference>
<dbReference type="InterPro" id="IPR036390">
    <property type="entry name" value="WH_DNA-bd_sf"/>
</dbReference>
<evidence type="ECO:0000256" key="1">
    <source>
        <dbReference type="ARBA" id="ARBA00009437"/>
    </source>
</evidence>
<dbReference type="Proteomes" id="UP000252884">
    <property type="component" value="Unassembled WGS sequence"/>
</dbReference>
<keyword evidence="3" id="KW-0238">DNA-binding</keyword>
<keyword evidence="8" id="KW-1185">Reference proteome</keyword>
<dbReference type="Pfam" id="PF03466">
    <property type="entry name" value="LysR_substrate"/>
    <property type="match status" value="1"/>
</dbReference>
<evidence type="ECO:0000313" key="7">
    <source>
        <dbReference type="EMBL" id="RCW71656.1"/>
    </source>
</evidence>
<dbReference type="InterPro" id="IPR036388">
    <property type="entry name" value="WH-like_DNA-bd_sf"/>
</dbReference>
<evidence type="ECO:0000259" key="6">
    <source>
        <dbReference type="PROSITE" id="PS50931"/>
    </source>
</evidence>
<dbReference type="EMBL" id="QPJK01000004">
    <property type="protein sequence ID" value="RCW71656.1"/>
    <property type="molecule type" value="Genomic_DNA"/>
</dbReference>
<dbReference type="Gene3D" id="1.10.10.10">
    <property type="entry name" value="Winged helix-like DNA-binding domain superfamily/Winged helix DNA-binding domain"/>
    <property type="match status" value="1"/>
</dbReference>